<organism evidence="3 4">
    <name type="scientific">Deminuibacter soli</name>
    <dbReference type="NCBI Taxonomy" id="2291815"/>
    <lineage>
        <taxon>Bacteria</taxon>
        <taxon>Pseudomonadati</taxon>
        <taxon>Bacteroidota</taxon>
        <taxon>Chitinophagia</taxon>
        <taxon>Chitinophagales</taxon>
        <taxon>Chitinophagaceae</taxon>
        <taxon>Deminuibacter</taxon>
    </lineage>
</organism>
<name>A0A3E1NGX9_9BACT</name>
<evidence type="ECO:0000259" key="2">
    <source>
        <dbReference type="Pfam" id="PF06580"/>
    </source>
</evidence>
<dbReference type="GO" id="GO:0016020">
    <property type="term" value="C:membrane"/>
    <property type="evidence" value="ECO:0007669"/>
    <property type="project" value="InterPro"/>
</dbReference>
<protein>
    <recommendedName>
        <fullName evidence="2">Signal transduction histidine kinase internal region domain-containing protein</fullName>
    </recommendedName>
</protein>
<comment type="caution">
    <text evidence="3">The sequence shown here is derived from an EMBL/GenBank/DDBJ whole genome shotgun (WGS) entry which is preliminary data.</text>
</comment>
<gene>
    <name evidence="3" type="ORF">DXN05_16950</name>
</gene>
<sequence>MRIYTPLSARQVKQLYKAAAITSPLIALMLSTPAVLLARKAPTVLLWAVPLLTFFIFIAWVIQIQMIRKIRFTKQRYRFYASSLVMITASFIVYYIFPELFPFHGAAFHITRTVNILSVNGVVYIISNYILLIYTQKQLSAENEQLKFANLEARYQILQNQVNPHFLFNSLGTAKSLIRKNPAIADEYLVKLSDFLRIGFQRKNDIVTVKQELALCRDYIALQQMRFGEALHFYVHISDEKYQQYRMPYFALLTLVENAVKHNSLTEAEPLTIQVSNTGDTLIVENNIQKRFLLEDSTRMGLNNLSERYRLLFNEPVVIEEQPATFRVTLKMMHP</sequence>
<proteinExistence type="predicted"/>
<reference evidence="3 4" key="1">
    <citation type="submission" date="2018-08" db="EMBL/GenBank/DDBJ databases">
        <title>Chitinophagaceae sp. K23C18032701, a novel bacterium isolated from forest soil.</title>
        <authorList>
            <person name="Wang C."/>
        </authorList>
    </citation>
    <scope>NUCLEOTIDE SEQUENCE [LARGE SCALE GENOMIC DNA]</scope>
    <source>
        <strain evidence="3 4">K23C18032701</strain>
    </source>
</reference>
<dbReference type="PANTHER" id="PTHR34220:SF7">
    <property type="entry name" value="SENSOR HISTIDINE KINASE YPDA"/>
    <property type="match status" value="1"/>
</dbReference>
<dbReference type="AlphaFoldDB" id="A0A3E1NGX9"/>
<dbReference type="InterPro" id="IPR010559">
    <property type="entry name" value="Sig_transdc_His_kin_internal"/>
</dbReference>
<dbReference type="PANTHER" id="PTHR34220">
    <property type="entry name" value="SENSOR HISTIDINE KINASE YPDA"/>
    <property type="match status" value="1"/>
</dbReference>
<dbReference type="GO" id="GO:0000155">
    <property type="term" value="F:phosphorelay sensor kinase activity"/>
    <property type="evidence" value="ECO:0007669"/>
    <property type="project" value="InterPro"/>
</dbReference>
<keyword evidence="4" id="KW-1185">Reference proteome</keyword>
<feature type="domain" description="Signal transduction histidine kinase internal region" evidence="2">
    <location>
        <begin position="153"/>
        <end position="231"/>
    </location>
</feature>
<evidence type="ECO:0000313" key="4">
    <source>
        <dbReference type="Proteomes" id="UP000261284"/>
    </source>
</evidence>
<dbReference type="Pfam" id="PF06580">
    <property type="entry name" value="His_kinase"/>
    <property type="match status" value="1"/>
</dbReference>
<dbReference type="InterPro" id="IPR050640">
    <property type="entry name" value="Bact_2-comp_sensor_kinase"/>
</dbReference>
<accession>A0A3E1NGX9</accession>
<feature type="transmembrane region" description="Helical" evidence="1">
    <location>
        <begin position="117"/>
        <end position="135"/>
    </location>
</feature>
<feature type="transmembrane region" description="Helical" evidence="1">
    <location>
        <begin position="79"/>
        <end position="97"/>
    </location>
</feature>
<evidence type="ECO:0000313" key="3">
    <source>
        <dbReference type="EMBL" id="RFM27147.1"/>
    </source>
</evidence>
<keyword evidence="1" id="KW-1133">Transmembrane helix</keyword>
<dbReference type="EMBL" id="QTJU01000006">
    <property type="protein sequence ID" value="RFM27147.1"/>
    <property type="molecule type" value="Genomic_DNA"/>
</dbReference>
<feature type="transmembrane region" description="Helical" evidence="1">
    <location>
        <begin position="20"/>
        <end position="38"/>
    </location>
</feature>
<dbReference type="Proteomes" id="UP000261284">
    <property type="component" value="Unassembled WGS sequence"/>
</dbReference>
<keyword evidence="1" id="KW-0812">Transmembrane</keyword>
<dbReference type="OrthoDB" id="9809908at2"/>
<keyword evidence="1" id="KW-0472">Membrane</keyword>
<dbReference type="RefSeq" id="WP_116848451.1">
    <property type="nucleotide sequence ID" value="NZ_QTJU01000006.1"/>
</dbReference>
<feature type="transmembrane region" description="Helical" evidence="1">
    <location>
        <begin position="44"/>
        <end position="67"/>
    </location>
</feature>
<evidence type="ECO:0000256" key="1">
    <source>
        <dbReference type="SAM" id="Phobius"/>
    </source>
</evidence>